<evidence type="ECO:0000256" key="4">
    <source>
        <dbReference type="PROSITE-ProRule" id="PRU00108"/>
    </source>
</evidence>
<name>A0A8H7REB8_9FUNG</name>
<dbReference type="InterPro" id="IPR001356">
    <property type="entry name" value="HD"/>
</dbReference>
<keyword evidence="1 4" id="KW-0238">DNA-binding</keyword>
<comment type="subcellular location">
    <subcellularLocation>
        <location evidence="4">Nucleus</location>
    </subcellularLocation>
</comment>
<dbReference type="Proteomes" id="UP000603453">
    <property type="component" value="Unassembled WGS sequence"/>
</dbReference>
<dbReference type="PANTHER" id="PTHR11850">
    <property type="entry name" value="HOMEOBOX PROTEIN TRANSCRIPTION FACTORS"/>
    <property type="match status" value="1"/>
</dbReference>
<keyword evidence="3 4" id="KW-0539">Nucleus</keyword>
<dbReference type="EMBL" id="JAEPRD010000021">
    <property type="protein sequence ID" value="KAG2208138.1"/>
    <property type="molecule type" value="Genomic_DNA"/>
</dbReference>
<dbReference type="Gene3D" id="1.10.10.60">
    <property type="entry name" value="Homeodomain-like"/>
    <property type="match status" value="1"/>
</dbReference>
<protein>
    <recommendedName>
        <fullName evidence="6">Homeobox domain-containing protein</fullName>
    </recommendedName>
</protein>
<dbReference type="GO" id="GO:0005634">
    <property type="term" value="C:nucleus"/>
    <property type="evidence" value="ECO:0007669"/>
    <property type="project" value="UniProtKB-SubCell"/>
</dbReference>
<dbReference type="SMART" id="SM00389">
    <property type="entry name" value="HOX"/>
    <property type="match status" value="1"/>
</dbReference>
<dbReference type="InterPro" id="IPR008422">
    <property type="entry name" value="KN_HD"/>
</dbReference>
<feature type="compositionally biased region" description="Polar residues" evidence="5">
    <location>
        <begin position="248"/>
        <end position="268"/>
    </location>
</feature>
<evidence type="ECO:0000313" key="8">
    <source>
        <dbReference type="Proteomes" id="UP000603453"/>
    </source>
</evidence>
<comment type="caution">
    <text evidence="7">The sequence shown here is derived from an EMBL/GenBank/DDBJ whole genome shotgun (WGS) entry which is preliminary data.</text>
</comment>
<keyword evidence="2 4" id="KW-0371">Homeobox</keyword>
<evidence type="ECO:0000313" key="7">
    <source>
        <dbReference type="EMBL" id="KAG2208138.1"/>
    </source>
</evidence>
<evidence type="ECO:0000256" key="3">
    <source>
        <dbReference type="ARBA" id="ARBA00023242"/>
    </source>
</evidence>
<proteinExistence type="predicted"/>
<dbReference type="InterPro" id="IPR050224">
    <property type="entry name" value="TALE_homeobox"/>
</dbReference>
<accession>A0A8H7REB8</accession>
<sequence length="348" mass="39917">MKKFKPIVLYDSSNTSDTISQTDLLYQQTLIEEHRVKTRDMLNHNAKLWESEAPLDHSSEPSLDQKNVLISPASFVNTPVSEAGRAISSHQTRDEFPKTIKLTPGTTNPTEPQLYSHEVFTLEDVSPSSSRRSSNVVGKSEEDEDDYFDGEDECHTNTTTFITEPQFHHTYKPNISRKRRRGNLPKKVTEFLKRWLILHKKHPYPTEREKQKLADETGLMVNQISNWFINARRRILQPLLESENKQFTMTADSSLPNDANVVGGTSTSNREDPVAESDQYQPHYRHNYDDSGNGSSKRNLLLNEPTEDDETIERVPKYNAPPPWVLLPTKLPSMNILEKDLDAFNPKK</sequence>
<gene>
    <name evidence="7" type="ORF">INT47_010500</name>
</gene>
<dbReference type="GO" id="GO:0006355">
    <property type="term" value="P:regulation of DNA-templated transcription"/>
    <property type="evidence" value="ECO:0007669"/>
    <property type="project" value="InterPro"/>
</dbReference>
<organism evidence="7 8">
    <name type="scientific">Mucor saturninus</name>
    <dbReference type="NCBI Taxonomy" id="64648"/>
    <lineage>
        <taxon>Eukaryota</taxon>
        <taxon>Fungi</taxon>
        <taxon>Fungi incertae sedis</taxon>
        <taxon>Mucoromycota</taxon>
        <taxon>Mucoromycotina</taxon>
        <taxon>Mucoromycetes</taxon>
        <taxon>Mucorales</taxon>
        <taxon>Mucorineae</taxon>
        <taxon>Mucoraceae</taxon>
        <taxon>Mucor</taxon>
    </lineage>
</organism>
<dbReference type="OrthoDB" id="10056939at2759"/>
<evidence type="ECO:0000256" key="2">
    <source>
        <dbReference type="ARBA" id="ARBA00023155"/>
    </source>
</evidence>
<dbReference type="CDD" id="cd00086">
    <property type="entry name" value="homeodomain"/>
    <property type="match status" value="1"/>
</dbReference>
<feature type="region of interest" description="Disordered" evidence="5">
    <location>
        <begin position="85"/>
        <end position="149"/>
    </location>
</feature>
<evidence type="ECO:0000259" key="6">
    <source>
        <dbReference type="PROSITE" id="PS50071"/>
    </source>
</evidence>
<dbReference type="PROSITE" id="PS50071">
    <property type="entry name" value="HOMEOBOX_2"/>
    <property type="match status" value="1"/>
</dbReference>
<dbReference type="Pfam" id="PF05920">
    <property type="entry name" value="Homeobox_KN"/>
    <property type="match status" value="1"/>
</dbReference>
<dbReference type="AlphaFoldDB" id="A0A8H7REB8"/>
<dbReference type="GO" id="GO:0003677">
    <property type="term" value="F:DNA binding"/>
    <property type="evidence" value="ECO:0007669"/>
    <property type="project" value="UniProtKB-UniRule"/>
</dbReference>
<dbReference type="SUPFAM" id="SSF46689">
    <property type="entry name" value="Homeodomain-like"/>
    <property type="match status" value="1"/>
</dbReference>
<keyword evidence="8" id="KW-1185">Reference proteome</keyword>
<dbReference type="InterPro" id="IPR009057">
    <property type="entry name" value="Homeodomain-like_sf"/>
</dbReference>
<feature type="region of interest" description="Disordered" evidence="5">
    <location>
        <begin position="248"/>
        <end position="324"/>
    </location>
</feature>
<feature type="compositionally biased region" description="Polar residues" evidence="5">
    <location>
        <begin position="104"/>
        <end position="113"/>
    </location>
</feature>
<reference evidence="7" key="1">
    <citation type="submission" date="2020-12" db="EMBL/GenBank/DDBJ databases">
        <title>Metabolic potential, ecology and presence of endohyphal bacteria is reflected in genomic diversity of Mucoromycotina.</title>
        <authorList>
            <person name="Muszewska A."/>
            <person name="Okrasinska A."/>
            <person name="Steczkiewicz K."/>
            <person name="Drgas O."/>
            <person name="Orlowska M."/>
            <person name="Perlinska-Lenart U."/>
            <person name="Aleksandrzak-Piekarczyk T."/>
            <person name="Szatraj K."/>
            <person name="Zielenkiewicz U."/>
            <person name="Pilsyk S."/>
            <person name="Malc E."/>
            <person name="Mieczkowski P."/>
            <person name="Kruszewska J.S."/>
            <person name="Biernat P."/>
            <person name="Pawlowska J."/>
        </authorList>
    </citation>
    <scope>NUCLEOTIDE SEQUENCE</scope>
    <source>
        <strain evidence="7">WA0000017839</strain>
    </source>
</reference>
<feature type="DNA-binding region" description="Homeobox" evidence="4">
    <location>
        <begin position="177"/>
        <end position="239"/>
    </location>
</feature>
<feature type="domain" description="Homeobox" evidence="6">
    <location>
        <begin position="175"/>
        <end position="238"/>
    </location>
</feature>
<evidence type="ECO:0000256" key="1">
    <source>
        <dbReference type="ARBA" id="ARBA00023125"/>
    </source>
</evidence>
<evidence type="ECO:0000256" key="5">
    <source>
        <dbReference type="SAM" id="MobiDB-lite"/>
    </source>
</evidence>